<gene>
    <name evidence="1" type="ORF">BcepSauron_118</name>
</gene>
<dbReference type="InterPro" id="IPR036736">
    <property type="entry name" value="ACP-like_sf"/>
</dbReference>
<reference evidence="1 2" key="1">
    <citation type="submission" date="2019-02" db="EMBL/GenBank/DDBJ databases">
        <title>Complete genome sequence of Burkholderia cenocepacia phage BcepSauron.</title>
        <authorList>
            <person name="Park K."/>
            <person name="Gonzalez C."/>
            <person name="Liu M."/>
            <person name="Gill J."/>
        </authorList>
    </citation>
    <scope>NUCLEOTIDE SEQUENCE [LARGE SCALE GENOMIC DNA]</scope>
</reference>
<sequence length="83" mass="9611">MDFHQILTVVMQEAQDLLRDDAVIVVPGTKLLNHFDDLDLTDFLMALEDEFSMSFGEEQYNTETVTLQTPQQFAEYIEEHAEV</sequence>
<proteinExistence type="predicted"/>
<dbReference type="EMBL" id="MK552141">
    <property type="protein sequence ID" value="QBQ74498.1"/>
    <property type="molecule type" value="Genomic_DNA"/>
</dbReference>
<keyword evidence="2" id="KW-1185">Reference proteome</keyword>
<organism evidence="1 2">
    <name type="scientific">Burkholderia phage BcepSauron</name>
    <dbReference type="NCBI Taxonomy" id="2530033"/>
    <lineage>
        <taxon>Viruses</taxon>
        <taxon>Duplodnaviria</taxon>
        <taxon>Heunggongvirae</taxon>
        <taxon>Uroviricota</taxon>
        <taxon>Caudoviricetes</taxon>
        <taxon>Sarumanvirus</taxon>
        <taxon>Sarumanvirus bcepsauron</taxon>
    </lineage>
</organism>
<name>A0A482MLJ4_9CAUD</name>
<protein>
    <submittedName>
        <fullName evidence="1">Uncharacterized protein</fullName>
    </submittedName>
</protein>
<evidence type="ECO:0000313" key="1">
    <source>
        <dbReference type="EMBL" id="QBQ74498.1"/>
    </source>
</evidence>
<accession>A0A482MLJ4</accession>
<dbReference type="Gene3D" id="1.10.1200.10">
    <property type="entry name" value="ACP-like"/>
    <property type="match status" value="1"/>
</dbReference>
<evidence type="ECO:0000313" key="2">
    <source>
        <dbReference type="Proteomes" id="UP000301424"/>
    </source>
</evidence>
<dbReference type="SUPFAM" id="SSF47336">
    <property type="entry name" value="ACP-like"/>
    <property type="match status" value="1"/>
</dbReference>
<dbReference type="Proteomes" id="UP000301424">
    <property type="component" value="Segment"/>
</dbReference>